<accession>A0A7T7CD93</accession>
<comment type="similarity">
    <text evidence="1 3">Belongs to the 3-oxoacid CoA-transferase family.</text>
</comment>
<dbReference type="AlphaFoldDB" id="A0A7T7CD93"/>
<gene>
    <name evidence="5" type="ORF">HUG15_20800</name>
</gene>
<evidence type="ECO:0000256" key="3">
    <source>
        <dbReference type="PIRNR" id="PIRNR000858"/>
    </source>
</evidence>
<organism evidence="5 6">
    <name type="scientific">Salicibibacter cibarius</name>
    <dbReference type="NCBI Taxonomy" id="2743000"/>
    <lineage>
        <taxon>Bacteria</taxon>
        <taxon>Bacillati</taxon>
        <taxon>Bacillota</taxon>
        <taxon>Bacilli</taxon>
        <taxon>Bacillales</taxon>
        <taxon>Bacillaceae</taxon>
        <taxon>Salicibibacter</taxon>
    </lineage>
</organism>
<dbReference type="RefSeq" id="WP_200125433.1">
    <property type="nucleotide sequence ID" value="NZ_CP054705.1"/>
</dbReference>
<dbReference type="SUPFAM" id="SSF100950">
    <property type="entry name" value="NagB/RpiA/CoA transferase-like"/>
    <property type="match status" value="2"/>
</dbReference>
<dbReference type="KEGG" id="scia:HUG15_20800"/>
<name>A0A7T7CD93_9BACI</name>
<dbReference type="InterPro" id="IPR037171">
    <property type="entry name" value="NagB/RpiA_transferase-like"/>
</dbReference>
<evidence type="ECO:0000313" key="5">
    <source>
        <dbReference type="EMBL" id="QQK77774.1"/>
    </source>
</evidence>
<dbReference type="InterPro" id="IPR004165">
    <property type="entry name" value="CoA_trans_fam_I"/>
</dbReference>
<dbReference type="PANTHER" id="PTHR43293">
    <property type="entry name" value="ACETATE COA-TRANSFERASE YDIF"/>
    <property type="match status" value="1"/>
</dbReference>
<sequence length="519" mass="56839">MAKIVTFEDAIKFVESGQTIIISGAGEVLLPDRLLAELETKYIETGEPKGLNVVYNVIPGAQRKGTGIDRLAHEEMVKRIYAGSYYTLKVEKLNELINKNSIEAYLIPYGALFNMVRTTAAGQPGVLTPVGIDTFVDPRVGGHKLTARTKGEISSVMEIEGKEYIFYKSLEIDVALIRATTADENGNLSIEQEPSSLGLLHQAMAAKNRGGTVIAQVEQIAKRGSMHPKEVAVPSIFVDYIVVDSDQMNAQPYNPAWTGDIKIPVDRAGDTPFDYRKVIVRRAAMELSPGQLVNCGFGLSAEVPLIAMEEGISDDVTFNVEHGPVGGVPNTKSSFGMGVNMMAIMDSHTIFDFYNAGRLDATFLGSAEVNREGSVNVSFINGKYNLGGFIDIVHSTKKIVFCGSFTASGLDIKIEDGKLNIVQDGRHIKFVNALGHMTFNGKQALIKNQKVYYVTERAVFTLTDEGLTLIEIAPGISLENDVLNKMEFRPHVSESLKEMDNRLFIPDPLGLKEHSPWSE</sequence>
<dbReference type="Proteomes" id="UP000595823">
    <property type="component" value="Chromosome"/>
</dbReference>
<feature type="active site" description="5-glutamyl coenzyme A thioester intermediate" evidence="4">
    <location>
        <position position="321"/>
    </location>
</feature>
<evidence type="ECO:0000313" key="6">
    <source>
        <dbReference type="Proteomes" id="UP000595823"/>
    </source>
</evidence>
<evidence type="ECO:0000256" key="1">
    <source>
        <dbReference type="ARBA" id="ARBA00007154"/>
    </source>
</evidence>
<dbReference type="GO" id="GO:0008410">
    <property type="term" value="F:CoA-transferase activity"/>
    <property type="evidence" value="ECO:0007669"/>
    <property type="project" value="InterPro"/>
</dbReference>
<dbReference type="PANTHER" id="PTHR43293:SF1">
    <property type="entry name" value="ACETATE COA-TRANSFERASE YDIF"/>
    <property type="match status" value="1"/>
</dbReference>
<evidence type="ECO:0000256" key="2">
    <source>
        <dbReference type="ARBA" id="ARBA00022679"/>
    </source>
</evidence>
<dbReference type="Pfam" id="PF01144">
    <property type="entry name" value="CoA_trans"/>
    <property type="match status" value="1"/>
</dbReference>
<dbReference type="GO" id="GO:0046952">
    <property type="term" value="P:ketone body catabolic process"/>
    <property type="evidence" value="ECO:0007669"/>
    <property type="project" value="InterPro"/>
</dbReference>
<reference evidence="5 6" key="1">
    <citation type="submission" date="2020-06" db="EMBL/GenBank/DDBJ databases">
        <title>Genomic analysis of Salicibibacter sp. NKC5-3.</title>
        <authorList>
            <person name="Oh Y.J."/>
        </authorList>
    </citation>
    <scope>NUCLEOTIDE SEQUENCE [LARGE SCALE GENOMIC DNA]</scope>
    <source>
        <strain evidence="5 6">NKC5-3</strain>
    </source>
</reference>
<dbReference type="InterPro" id="IPR014388">
    <property type="entry name" value="3-oxoacid_CoA-transferase"/>
</dbReference>
<dbReference type="EMBL" id="CP054705">
    <property type="protein sequence ID" value="QQK77774.1"/>
    <property type="molecule type" value="Genomic_DNA"/>
</dbReference>
<protein>
    <submittedName>
        <fullName evidence="5">Acyl CoA:acetate/3-ketoacid CoA transferase</fullName>
    </submittedName>
</protein>
<dbReference type="PIRSF" id="PIRSF000858">
    <property type="entry name" value="SCOT-t"/>
    <property type="match status" value="1"/>
</dbReference>
<proteinExistence type="inferred from homology"/>
<keyword evidence="2 3" id="KW-0808">Transferase</keyword>
<keyword evidence="6" id="KW-1185">Reference proteome</keyword>
<evidence type="ECO:0000256" key="4">
    <source>
        <dbReference type="PIRSR" id="PIRSR000858-1"/>
    </source>
</evidence>
<dbReference type="SMART" id="SM00882">
    <property type="entry name" value="CoA_trans"/>
    <property type="match status" value="1"/>
</dbReference>
<dbReference type="Gene3D" id="3.40.1080.10">
    <property type="entry name" value="Glutaconate Coenzyme A-transferase"/>
    <property type="match status" value="2"/>
</dbReference>